<dbReference type="Pfam" id="PF04784">
    <property type="entry name" value="DUF547"/>
    <property type="match status" value="1"/>
</dbReference>
<evidence type="ECO:0008006" key="7">
    <source>
        <dbReference type="Google" id="ProtNLM"/>
    </source>
</evidence>
<keyword evidence="6" id="KW-1185">Reference proteome</keyword>
<evidence type="ECO:0000313" key="6">
    <source>
        <dbReference type="Proteomes" id="UP000032180"/>
    </source>
</evidence>
<dbReference type="Proteomes" id="UP000032180">
    <property type="component" value="Chromosome 6"/>
</dbReference>
<dbReference type="AlphaFoldDB" id="A0A0D9WTV6"/>
<feature type="coiled-coil region" evidence="1">
    <location>
        <begin position="27"/>
        <end position="92"/>
    </location>
</feature>
<dbReference type="PANTHER" id="PTHR23054:SF53">
    <property type="entry name" value="OS06G0704100 PROTEIN"/>
    <property type="match status" value="1"/>
</dbReference>
<dbReference type="Gramene" id="LPERR06G22240.1">
    <property type="protein sequence ID" value="LPERR06G22240.1"/>
    <property type="gene ID" value="LPERR06G22240"/>
</dbReference>
<reference evidence="5" key="3">
    <citation type="submission" date="2015-04" db="UniProtKB">
        <authorList>
            <consortium name="EnsemblPlants"/>
        </authorList>
    </citation>
    <scope>IDENTIFICATION</scope>
</reference>
<evidence type="ECO:0000259" key="3">
    <source>
        <dbReference type="Pfam" id="PF04784"/>
    </source>
</evidence>
<dbReference type="PANTHER" id="PTHR23054">
    <property type="entry name" value="TERNARY COMPLEX FACTOR MIP1, LEUCINE-ZIPPER-RELATED"/>
    <property type="match status" value="1"/>
</dbReference>
<sequence>MPPLSLSASKARKAFSSSSSAAAVSCRSQLEQDVKKLEKALQEETALHAILENALHRAALTLADISYLPTHAQELLSNISALEGTISKLEDDMVSLHFQLIQERNERRLVEYRLKQTPPPLPPPPQQPRSVCSCHSTKSESDDTTSEKPSKGDKVYPFAVLHDSAMKLHRQLSSKCFGNPNQLSEDIVRCMKNIFISLSDSCREASRSSSTEKQQSGPSPSGNYSISAFWSLSEPSSISSWVQSPQVDLNYNNNLLASETVFDPYKAREKLSWADIGSYGAAAEVSWMSVGKKQLEYAAESLRKFRLLIEQLAEVNPIHLSDDARLAFWINLYNALMMHAYLAYGVPRSDIKLFSLMQKAAYTIGGHSFSAAFIEYVILKMKPPNHRPQMALLLALQKIKVPEEQKKFCIGTPEPLLTFALSCGLYSSPAVKIYTAGNVREELQDAQRDFIRASVGVSRKGKLLIPKMLHCFARGFVDDNSFPIWISHFLPQQQATFVEHCVSQRRQSLLGTRTFGIIPFDSRFRYLFLPDMGSLN</sequence>
<feature type="domain" description="DUF547" evidence="3">
    <location>
        <begin position="319"/>
        <end position="451"/>
    </location>
</feature>
<organism evidence="5 6">
    <name type="scientific">Leersia perrieri</name>
    <dbReference type="NCBI Taxonomy" id="77586"/>
    <lineage>
        <taxon>Eukaryota</taxon>
        <taxon>Viridiplantae</taxon>
        <taxon>Streptophyta</taxon>
        <taxon>Embryophyta</taxon>
        <taxon>Tracheophyta</taxon>
        <taxon>Spermatophyta</taxon>
        <taxon>Magnoliopsida</taxon>
        <taxon>Liliopsida</taxon>
        <taxon>Poales</taxon>
        <taxon>Poaceae</taxon>
        <taxon>BOP clade</taxon>
        <taxon>Oryzoideae</taxon>
        <taxon>Oryzeae</taxon>
        <taxon>Oryzinae</taxon>
        <taxon>Leersia</taxon>
    </lineage>
</organism>
<feature type="compositionally biased region" description="Basic and acidic residues" evidence="2">
    <location>
        <begin position="137"/>
        <end position="153"/>
    </location>
</feature>
<protein>
    <recommendedName>
        <fullName evidence="7">DUF547 domain-containing protein</fullName>
    </recommendedName>
</protein>
<evidence type="ECO:0000259" key="4">
    <source>
        <dbReference type="Pfam" id="PF14389"/>
    </source>
</evidence>
<reference evidence="6" key="2">
    <citation type="submission" date="2013-12" db="EMBL/GenBank/DDBJ databases">
        <authorList>
            <person name="Yu Y."/>
            <person name="Lee S."/>
            <person name="de Baynast K."/>
            <person name="Wissotski M."/>
            <person name="Liu L."/>
            <person name="Talag J."/>
            <person name="Goicoechea J."/>
            <person name="Angelova A."/>
            <person name="Jetty R."/>
            <person name="Kudrna D."/>
            <person name="Golser W."/>
            <person name="Rivera L."/>
            <person name="Zhang J."/>
            <person name="Wing R."/>
        </authorList>
    </citation>
    <scope>NUCLEOTIDE SEQUENCE</scope>
</reference>
<accession>A0A0D9WTV6</accession>
<evidence type="ECO:0000256" key="2">
    <source>
        <dbReference type="SAM" id="MobiDB-lite"/>
    </source>
</evidence>
<feature type="region of interest" description="Disordered" evidence="2">
    <location>
        <begin position="115"/>
        <end position="153"/>
    </location>
</feature>
<name>A0A0D9WTV6_9ORYZ</name>
<dbReference type="InterPro" id="IPR025757">
    <property type="entry name" value="MIP1_Leuzipper"/>
</dbReference>
<evidence type="ECO:0000256" key="1">
    <source>
        <dbReference type="SAM" id="Coils"/>
    </source>
</evidence>
<dbReference type="HOGENOM" id="CLU_019670_6_1_1"/>
<dbReference type="InterPro" id="IPR006869">
    <property type="entry name" value="DUF547"/>
</dbReference>
<feature type="compositionally biased region" description="Pro residues" evidence="2">
    <location>
        <begin position="117"/>
        <end position="127"/>
    </location>
</feature>
<dbReference type="EnsemblPlants" id="LPERR06G22240.1">
    <property type="protein sequence ID" value="LPERR06G22240.1"/>
    <property type="gene ID" value="LPERR06G22240"/>
</dbReference>
<reference evidence="5 6" key="1">
    <citation type="submission" date="2012-08" db="EMBL/GenBank/DDBJ databases">
        <title>Oryza genome evolution.</title>
        <authorList>
            <person name="Wing R.A."/>
        </authorList>
    </citation>
    <scope>NUCLEOTIDE SEQUENCE</scope>
</reference>
<proteinExistence type="predicted"/>
<dbReference type="Pfam" id="PF14389">
    <property type="entry name" value="Lzipper-MIP1"/>
    <property type="match status" value="1"/>
</dbReference>
<evidence type="ECO:0000313" key="5">
    <source>
        <dbReference type="EnsemblPlants" id="LPERR06G22240.1"/>
    </source>
</evidence>
<feature type="domain" description="Ternary complex factor MIP1 leucine-zipper" evidence="4">
    <location>
        <begin position="26"/>
        <end position="103"/>
    </location>
</feature>
<dbReference type="eggNOG" id="ENOG502QUZ4">
    <property type="taxonomic scope" value="Eukaryota"/>
</dbReference>
<keyword evidence="1" id="KW-0175">Coiled coil</keyword>